<dbReference type="WBParaSite" id="L893_g7461.t1">
    <property type="protein sequence ID" value="L893_g7461.t1"/>
    <property type="gene ID" value="L893_g7461"/>
</dbReference>
<sequence>MSRPITSSNSSQFPKKQLEWISSLIQRYQDQLPTNTGRPIDRETRQLLDTTHSCIINVSKNHLQMVVVSLVRVLKAVNASRWTSELALTQSRLIVMETLLECLQEAEGPLARRPEREACMGQLLEEMWQMMTACGPGSQVHDTATAIVARVGALYSTMMIAKLDATLEALKAEETPDETVEDALKHLSMMSHVTYVLCDVIKILNQVLAHYPVRKEFVEPVCAMLSSAMWKWIEANPDQFGLLQHSAHEQLSGTVTLYAGLTLLQSVVDKVLQKE</sequence>
<dbReference type="Proteomes" id="UP000095287">
    <property type="component" value="Unplaced"/>
</dbReference>
<reference evidence="2" key="1">
    <citation type="submission" date="2016-11" db="UniProtKB">
        <authorList>
            <consortium name="WormBaseParasite"/>
        </authorList>
    </citation>
    <scope>IDENTIFICATION</scope>
</reference>
<accession>A0A1I8AN80</accession>
<keyword evidence="1" id="KW-1185">Reference proteome</keyword>
<evidence type="ECO:0000313" key="1">
    <source>
        <dbReference type="Proteomes" id="UP000095287"/>
    </source>
</evidence>
<proteinExistence type="predicted"/>
<evidence type="ECO:0000313" key="2">
    <source>
        <dbReference type="WBParaSite" id="L893_g7461.t1"/>
    </source>
</evidence>
<protein>
    <submittedName>
        <fullName evidence="2">Importin N-terminal domain-containing protein</fullName>
    </submittedName>
</protein>
<organism evidence="1 2">
    <name type="scientific">Steinernema glaseri</name>
    <dbReference type="NCBI Taxonomy" id="37863"/>
    <lineage>
        <taxon>Eukaryota</taxon>
        <taxon>Metazoa</taxon>
        <taxon>Ecdysozoa</taxon>
        <taxon>Nematoda</taxon>
        <taxon>Chromadorea</taxon>
        <taxon>Rhabditida</taxon>
        <taxon>Tylenchina</taxon>
        <taxon>Panagrolaimomorpha</taxon>
        <taxon>Strongyloidoidea</taxon>
        <taxon>Steinernematidae</taxon>
        <taxon>Steinernema</taxon>
    </lineage>
</organism>
<dbReference type="AlphaFoldDB" id="A0A1I8AN80"/>
<name>A0A1I8AN80_9BILA</name>